<evidence type="ECO:0000256" key="1">
    <source>
        <dbReference type="ARBA" id="ARBA00022737"/>
    </source>
</evidence>
<dbReference type="Pfam" id="PF12796">
    <property type="entry name" value="Ank_2"/>
    <property type="match status" value="1"/>
</dbReference>
<keyword evidence="5" id="KW-1185">Reference proteome</keyword>
<dbReference type="Gene3D" id="1.25.40.20">
    <property type="entry name" value="Ankyrin repeat-containing domain"/>
    <property type="match status" value="1"/>
</dbReference>
<dbReference type="SUPFAM" id="SSF48403">
    <property type="entry name" value="Ankyrin repeat"/>
    <property type="match status" value="1"/>
</dbReference>
<protein>
    <recommendedName>
        <fullName evidence="6">Ankyrin</fullName>
    </recommendedName>
</protein>
<sequence>MKPDKAPEFAVSFGRIDCINTLHFKPLHKAVLGLVPLPLGPLLDCSTADINVQDRECRTGLSWATTRDDIESSRLLLGHGADVIKSDNRGFGPIHSAKSLPSLKLLLDHSVDIMSKTAVGTTPLHFVSRYGRHDMMELMVKAHADSNASDADDTPLICSTYDHQPKSTETLLKLGAKPNLAAKRSGLTVLHFAVTDNQHDIIQQLLSHNADCTLKAEKERNIIHLAVIHGDRTTIDILSQARLMGIDPEARDSLGKTARGYFEEQSEESAPGTVRHAFTVRHNTLIARRGSREDDVSLPEVFYDAIKEI</sequence>
<feature type="repeat" description="ANK" evidence="3">
    <location>
        <begin position="119"/>
        <end position="151"/>
    </location>
</feature>
<name>A0A8H6L135_9LECA</name>
<dbReference type="PANTHER" id="PTHR24201:SF15">
    <property type="entry name" value="ANKYRIN REPEAT DOMAIN-CONTAINING PROTEIN 66"/>
    <property type="match status" value="1"/>
</dbReference>
<evidence type="ECO:0008006" key="6">
    <source>
        <dbReference type="Google" id="ProtNLM"/>
    </source>
</evidence>
<accession>A0A8H6L135</accession>
<dbReference type="Pfam" id="PF00023">
    <property type="entry name" value="Ank"/>
    <property type="match status" value="1"/>
</dbReference>
<dbReference type="RefSeq" id="XP_037161033.1">
    <property type="nucleotide sequence ID" value="XM_037312019.1"/>
</dbReference>
<evidence type="ECO:0000256" key="2">
    <source>
        <dbReference type="ARBA" id="ARBA00023043"/>
    </source>
</evidence>
<dbReference type="InterPro" id="IPR002110">
    <property type="entry name" value="Ankyrin_rpt"/>
</dbReference>
<dbReference type="GeneID" id="59291780"/>
<dbReference type="AlphaFoldDB" id="A0A8H6L135"/>
<keyword evidence="2 3" id="KW-0040">ANK repeat</keyword>
<evidence type="ECO:0000313" key="4">
    <source>
        <dbReference type="EMBL" id="KAF6231601.1"/>
    </source>
</evidence>
<dbReference type="Proteomes" id="UP000578531">
    <property type="component" value="Unassembled WGS sequence"/>
</dbReference>
<keyword evidence="1" id="KW-0677">Repeat</keyword>
<dbReference type="InterPro" id="IPR036770">
    <property type="entry name" value="Ankyrin_rpt-contain_sf"/>
</dbReference>
<evidence type="ECO:0000256" key="3">
    <source>
        <dbReference type="PROSITE-ProRule" id="PRU00023"/>
    </source>
</evidence>
<organism evidence="4 5">
    <name type="scientific">Letharia columbiana</name>
    <dbReference type="NCBI Taxonomy" id="112416"/>
    <lineage>
        <taxon>Eukaryota</taxon>
        <taxon>Fungi</taxon>
        <taxon>Dikarya</taxon>
        <taxon>Ascomycota</taxon>
        <taxon>Pezizomycotina</taxon>
        <taxon>Lecanoromycetes</taxon>
        <taxon>OSLEUM clade</taxon>
        <taxon>Lecanoromycetidae</taxon>
        <taxon>Lecanorales</taxon>
        <taxon>Lecanorineae</taxon>
        <taxon>Parmeliaceae</taxon>
        <taxon>Letharia</taxon>
    </lineage>
</organism>
<dbReference type="PANTHER" id="PTHR24201">
    <property type="entry name" value="ANK_REP_REGION DOMAIN-CONTAINING PROTEIN"/>
    <property type="match status" value="1"/>
</dbReference>
<reference evidence="4 5" key="1">
    <citation type="journal article" date="2020" name="Genomics">
        <title>Complete, high-quality genomes from long-read metagenomic sequencing of two wolf lichen thalli reveals enigmatic genome architecture.</title>
        <authorList>
            <person name="McKenzie S.K."/>
            <person name="Walston R.F."/>
            <person name="Allen J.L."/>
        </authorList>
    </citation>
    <scope>NUCLEOTIDE SEQUENCE [LARGE SCALE GENOMIC DNA]</scope>
    <source>
        <strain evidence="4">WasteWater2</strain>
    </source>
</reference>
<dbReference type="EMBL" id="JACCJC010000055">
    <property type="protein sequence ID" value="KAF6231601.1"/>
    <property type="molecule type" value="Genomic_DNA"/>
</dbReference>
<feature type="repeat" description="ANK" evidence="3">
    <location>
        <begin position="185"/>
        <end position="217"/>
    </location>
</feature>
<dbReference type="PROSITE" id="PS50088">
    <property type="entry name" value="ANK_REPEAT"/>
    <property type="match status" value="2"/>
</dbReference>
<comment type="caution">
    <text evidence="4">The sequence shown here is derived from an EMBL/GenBank/DDBJ whole genome shotgun (WGS) entry which is preliminary data.</text>
</comment>
<evidence type="ECO:0000313" key="5">
    <source>
        <dbReference type="Proteomes" id="UP000578531"/>
    </source>
</evidence>
<dbReference type="OrthoDB" id="539213at2759"/>
<proteinExistence type="predicted"/>
<dbReference type="InterPro" id="IPR050776">
    <property type="entry name" value="Ank_Repeat/CDKN_Inhibitor"/>
</dbReference>
<gene>
    <name evidence="4" type="ORF">HO173_010133</name>
</gene>
<dbReference type="PROSITE" id="PS50297">
    <property type="entry name" value="ANK_REP_REGION"/>
    <property type="match status" value="2"/>
</dbReference>
<dbReference type="SMART" id="SM00248">
    <property type="entry name" value="ANK"/>
    <property type="match status" value="5"/>
</dbReference>